<evidence type="ECO:0000256" key="1">
    <source>
        <dbReference type="SAM" id="MobiDB-lite"/>
    </source>
</evidence>
<feature type="compositionally biased region" description="Polar residues" evidence="1">
    <location>
        <begin position="425"/>
        <end position="439"/>
    </location>
</feature>
<evidence type="ECO:0000256" key="2">
    <source>
        <dbReference type="SAM" id="SignalP"/>
    </source>
</evidence>
<dbReference type="OrthoDB" id="7330171at2759"/>
<evidence type="ECO:0000313" key="3">
    <source>
        <dbReference type="EMBL" id="CAG9826910.1"/>
    </source>
</evidence>
<dbReference type="EMBL" id="OU898276">
    <property type="protein sequence ID" value="CAG9826910.1"/>
    <property type="molecule type" value="Genomic_DNA"/>
</dbReference>
<name>A0A9N9SPP3_DIABA</name>
<gene>
    <name evidence="3" type="ORF">DIABBA_LOCUS983</name>
</gene>
<dbReference type="Proteomes" id="UP001153709">
    <property type="component" value="Chromosome 1"/>
</dbReference>
<sequence length="455" mass="50985">MHRLCFLLSFLICGISAEQVKVFRPFGLVNKLFFGNQQTVVSKLPLPLEFVLQRIQSFYSTYVHEDLSRPPTWDKPVYTYTANNNNQNDGNTHTLHTNLSVQTTENLFEIINKDTNKTYSEELEAVTNISESEKTTSFYETEDFTDDYYQQNEAPKDKLFEIINKDTNKTKEEELFEAINNIANTNDDKIIYITPKTSTYSSVSTGSLEVTNENDVEINITLGKLWEKLILVLICYGPQNQQPRGPLDFIGNLIQATGLIPIEINVPDTFSAVGNTVGGWATNVGNFAQGVGTTFQGFTQNIGSGVQNFAQGLVQRVPILGTIIRPTGGSNQRYYILVPAQNHFEPSSASQNIKTLNISPDLLEKRETLLRKVHDEKSVNIITTIQTEKDFKDIEDKDLKQATVVKANGSKVVLDKVLTTEPNVNPMSKSEFSKTTNFGPNMKRLPSGRISGVCR</sequence>
<feature type="chain" id="PRO_5040438781" evidence="2">
    <location>
        <begin position="18"/>
        <end position="455"/>
    </location>
</feature>
<organism evidence="3 4">
    <name type="scientific">Diabrotica balteata</name>
    <name type="common">Banded cucumber beetle</name>
    <dbReference type="NCBI Taxonomy" id="107213"/>
    <lineage>
        <taxon>Eukaryota</taxon>
        <taxon>Metazoa</taxon>
        <taxon>Ecdysozoa</taxon>
        <taxon>Arthropoda</taxon>
        <taxon>Hexapoda</taxon>
        <taxon>Insecta</taxon>
        <taxon>Pterygota</taxon>
        <taxon>Neoptera</taxon>
        <taxon>Endopterygota</taxon>
        <taxon>Coleoptera</taxon>
        <taxon>Polyphaga</taxon>
        <taxon>Cucujiformia</taxon>
        <taxon>Chrysomeloidea</taxon>
        <taxon>Chrysomelidae</taxon>
        <taxon>Galerucinae</taxon>
        <taxon>Diabroticina</taxon>
        <taxon>Diabroticites</taxon>
        <taxon>Diabrotica</taxon>
    </lineage>
</organism>
<reference evidence="3" key="1">
    <citation type="submission" date="2022-01" db="EMBL/GenBank/DDBJ databases">
        <authorList>
            <person name="King R."/>
        </authorList>
    </citation>
    <scope>NUCLEOTIDE SEQUENCE</scope>
</reference>
<keyword evidence="2" id="KW-0732">Signal</keyword>
<keyword evidence="4" id="KW-1185">Reference proteome</keyword>
<evidence type="ECO:0000313" key="4">
    <source>
        <dbReference type="Proteomes" id="UP001153709"/>
    </source>
</evidence>
<protein>
    <submittedName>
        <fullName evidence="3">Uncharacterized protein</fullName>
    </submittedName>
</protein>
<accession>A0A9N9SPP3</accession>
<feature type="signal peptide" evidence="2">
    <location>
        <begin position="1"/>
        <end position="17"/>
    </location>
</feature>
<dbReference type="AlphaFoldDB" id="A0A9N9SPP3"/>
<proteinExistence type="predicted"/>
<feature type="region of interest" description="Disordered" evidence="1">
    <location>
        <begin position="425"/>
        <end position="455"/>
    </location>
</feature>